<reference evidence="1" key="1">
    <citation type="submission" date="2017-07" db="EMBL/GenBank/DDBJ databases">
        <title>Taro Niue Genome Assembly and Annotation.</title>
        <authorList>
            <person name="Atibalentja N."/>
            <person name="Keating K."/>
            <person name="Fields C.J."/>
        </authorList>
    </citation>
    <scope>NUCLEOTIDE SEQUENCE</scope>
    <source>
        <strain evidence="1">Niue_2</strain>
        <tissue evidence="1">Leaf</tissue>
    </source>
</reference>
<dbReference type="EMBL" id="NMUH01002277">
    <property type="protein sequence ID" value="MQL98982.1"/>
    <property type="molecule type" value="Genomic_DNA"/>
</dbReference>
<organism evidence="1 2">
    <name type="scientific">Colocasia esculenta</name>
    <name type="common">Wild taro</name>
    <name type="synonym">Arum esculentum</name>
    <dbReference type="NCBI Taxonomy" id="4460"/>
    <lineage>
        <taxon>Eukaryota</taxon>
        <taxon>Viridiplantae</taxon>
        <taxon>Streptophyta</taxon>
        <taxon>Embryophyta</taxon>
        <taxon>Tracheophyta</taxon>
        <taxon>Spermatophyta</taxon>
        <taxon>Magnoliopsida</taxon>
        <taxon>Liliopsida</taxon>
        <taxon>Araceae</taxon>
        <taxon>Aroideae</taxon>
        <taxon>Colocasieae</taxon>
        <taxon>Colocasia</taxon>
    </lineage>
</organism>
<dbReference type="AlphaFoldDB" id="A0A843VJG3"/>
<proteinExistence type="predicted"/>
<keyword evidence="2" id="KW-1185">Reference proteome</keyword>
<name>A0A843VJG3_COLES</name>
<evidence type="ECO:0000313" key="2">
    <source>
        <dbReference type="Proteomes" id="UP000652761"/>
    </source>
</evidence>
<accession>A0A843VJG3</accession>
<protein>
    <submittedName>
        <fullName evidence="1">Uncharacterized protein</fullName>
    </submittedName>
</protein>
<comment type="caution">
    <text evidence="1">The sequence shown here is derived from an EMBL/GenBank/DDBJ whole genome shotgun (WGS) entry which is preliminary data.</text>
</comment>
<feature type="non-terminal residue" evidence="1">
    <location>
        <position position="1"/>
    </location>
</feature>
<sequence length="266" mass="30907">MLLATFQLNKDVRSWWKAIWAHLPNAAELEWEGFLEIFQAKYFLERAQEKKAAKLPTADYTAYPLIHSFKILRVEDRVDLLRISPKLVYWLTTSVDLTLSYCRPYWQLVLQELAEQTGRVDLTVKYCRPDSLQSFLSLLGLDPHVLLDRIDEWLKGIAASDEMEAYIATVQSHEREKASVDHTGSLFFRNLLSRLVELTLLSSSVNLTVTFSSEAYWAVWDEFRTCWGRVEELLVAEELWNDHKKLIFFLVTSAATCIDSHLEVDQ</sequence>
<gene>
    <name evidence="1" type="ORF">Taro_031692</name>
</gene>
<dbReference type="Proteomes" id="UP000652761">
    <property type="component" value="Unassembled WGS sequence"/>
</dbReference>
<evidence type="ECO:0000313" key="1">
    <source>
        <dbReference type="EMBL" id="MQL98982.1"/>
    </source>
</evidence>